<keyword evidence="3 6" id="KW-0812">Transmembrane</keyword>
<feature type="chain" id="PRO_5023934810" evidence="7">
    <location>
        <begin position="22"/>
        <end position="463"/>
    </location>
</feature>
<dbReference type="AlphaFoldDB" id="A0A5J4YRM6"/>
<dbReference type="GO" id="GO:0016020">
    <property type="term" value="C:membrane"/>
    <property type="evidence" value="ECO:0007669"/>
    <property type="project" value="UniProtKB-SubCell"/>
</dbReference>
<reference evidence="9" key="1">
    <citation type="journal article" date="2019" name="Nat. Commun.">
        <title>Expansion of phycobilisome linker gene families in mesophilic red algae.</title>
        <authorList>
            <person name="Lee J."/>
            <person name="Kim D."/>
            <person name="Bhattacharya D."/>
            <person name="Yoon H.S."/>
        </authorList>
    </citation>
    <scope>NUCLEOTIDE SEQUENCE [LARGE SCALE GENOMIC DNA]</scope>
    <source>
        <strain evidence="9">CCMP 1328</strain>
    </source>
</reference>
<dbReference type="PANTHER" id="PTHR19432">
    <property type="entry name" value="SUGAR TRANSPORTER"/>
    <property type="match status" value="1"/>
</dbReference>
<feature type="transmembrane region" description="Helical" evidence="6">
    <location>
        <begin position="426"/>
        <end position="445"/>
    </location>
</feature>
<evidence type="ECO:0000256" key="3">
    <source>
        <dbReference type="ARBA" id="ARBA00022692"/>
    </source>
</evidence>
<feature type="transmembrane region" description="Helical" evidence="6">
    <location>
        <begin position="301"/>
        <end position="324"/>
    </location>
</feature>
<dbReference type="GO" id="GO:0008506">
    <property type="term" value="F:sucrose:proton symporter activity"/>
    <property type="evidence" value="ECO:0007669"/>
    <property type="project" value="TreeGrafter"/>
</dbReference>
<feature type="transmembrane region" description="Helical" evidence="6">
    <location>
        <begin position="177"/>
        <end position="200"/>
    </location>
</feature>
<keyword evidence="7" id="KW-0732">Signal</keyword>
<keyword evidence="5 6" id="KW-0472">Membrane</keyword>
<dbReference type="SUPFAM" id="SSF103473">
    <property type="entry name" value="MFS general substrate transporter"/>
    <property type="match status" value="1"/>
</dbReference>
<sequence length="463" mass="49474">MMPVRSVLPMLAYAAVQLVWATQIGHATPLLRSVGILDADIPRIWLAAPLMGICVQPVVGLWSDSASCCGGRLGRRRPFMIAGAVCTVISMNVFANSPRAPGSELCKFIAIASFWMLDGSINMIQGPLRALLADTVPPAEQPMANALFATGNGLGKTIGYGLGSASMLVHHNSDNHGGYALLFGAASVIFTTLISVSLCFMREMPVSDASDATDLEAREDSSSDLKESSRTRIFRILTSLVQDPAWPYLLRAGAVQTATYFAWYGTFIFWTDWSGSEVFGGNADASPGSPERHLFDRGVRIANLGLCLMGAMSMALSTVFPFILRICGVRWTWTFCELVLASVLLGSWYVPLGSATAVLVASTLLSIPLSSTFTIPWSIVTLSLENSPNKGAFTSLFNLCQCVPQVLVSLISPALIRAHDGHVHSVLLLGGAGALLGTLLIPFLASRALVNELFGEPSSSKRQ</sequence>
<keyword evidence="9" id="KW-1185">Reference proteome</keyword>
<proteinExistence type="predicted"/>
<comment type="caution">
    <text evidence="8">The sequence shown here is derived from an EMBL/GenBank/DDBJ whole genome shotgun (WGS) entry which is preliminary data.</text>
</comment>
<accession>A0A5J4YRM6</accession>
<evidence type="ECO:0000256" key="7">
    <source>
        <dbReference type="SAM" id="SignalP"/>
    </source>
</evidence>
<feature type="transmembrane region" description="Helical" evidence="6">
    <location>
        <begin position="330"/>
        <end position="350"/>
    </location>
</feature>
<dbReference type="InterPro" id="IPR011701">
    <property type="entry name" value="MFS"/>
</dbReference>
<dbReference type="EMBL" id="VRMN01000005">
    <property type="protein sequence ID" value="KAA8494141.1"/>
    <property type="molecule type" value="Genomic_DNA"/>
</dbReference>
<evidence type="ECO:0000256" key="2">
    <source>
        <dbReference type="ARBA" id="ARBA00022448"/>
    </source>
</evidence>
<keyword evidence="2" id="KW-0813">Transport</keyword>
<feature type="transmembrane region" description="Helical" evidence="6">
    <location>
        <begin position="45"/>
        <end position="66"/>
    </location>
</feature>
<feature type="transmembrane region" description="Helical" evidence="6">
    <location>
        <begin position="78"/>
        <end position="95"/>
    </location>
</feature>
<evidence type="ECO:0000313" key="9">
    <source>
        <dbReference type="Proteomes" id="UP000324585"/>
    </source>
</evidence>
<evidence type="ECO:0000256" key="1">
    <source>
        <dbReference type="ARBA" id="ARBA00004141"/>
    </source>
</evidence>
<organism evidence="8 9">
    <name type="scientific">Porphyridium purpureum</name>
    <name type="common">Red alga</name>
    <name type="synonym">Porphyridium cruentum</name>
    <dbReference type="NCBI Taxonomy" id="35688"/>
    <lineage>
        <taxon>Eukaryota</taxon>
        <taxon>Rhodophyta</taxon>
        <taxon>Bangiophyceae</taxon>
        <taxon>Porphyridiales</taxon>
        <taxon>Porphyridiaceae</taxon>
        <taxon>Porphyridium</taxon>
    </lineage>
</organism>
<feature type="transmembrane region" description="Helical" evidence="6">
    <location>
        <begin position="357"/>
        <end position="380"/>
    </location>
</feature>
<evidence type="ECO:0000256" key="4">
    <source>
        <dbReference type="ARBA" id="ARBA00022989"/>
    </source>
</evidence>
<evidence type="ECO:0000256" key="6">
    <source>
        <dbReference type="SAM" id="Phobius"/>
    </source>
</evidence>
<dbReference type="InterPro" id="IPR036259">
    <property type="entry name" value="MFS_trans_sf"/>
</dbReference>
<comment type="subcellular location">
    <subcellularLocation>
        <location evidence="1">Membrane</location>
        <topology evidence="1">Multi-pass membrane protein</topology>
    </subcellularLocation>
</comment>
<protein>
    <submittedName>
        <fullName evidence="8">Sucrose transport protein SUT4</fullName>
    </submittedName>
</protein>
<dbReference type="PANTHER" id="PTHR19432:SF35">
    <property type="entry name" value="SOLUTE CARRIER FAMILY 45 MEMBER 3 ISOFORM X1"/>
    <property type="match status" value="1"/>
</dbReference>
<dbReference type="Gene3D" id="1.20.1250.20">
    <property type="entry name" value="MFS general substrate transporter like domains"/>
    <property type="match status" value="1"/>
</dbReference>
<dbReference type="OMA" id="FQWYALF"/>
<name>A0A5J4YRM6_PORPP</name>
<dbReference type="Proteomes" id="UP000324585">
    <property type="component" value="Unassembled WGS sequence"/>
</dbReference>
<dbReference type="OrthoDB" id="28755at2759"/>
<evidence type="ECO:0000313" key="8">
    <source>
        <dbReference type="EMBL" id="KAA8494141.1"/>
    </source>
</evidence>
<keyword evidence="4 6" id="KW-1133">Transmembrane helix</keyword>
<feature type="transmembrane region" description="Helical" evidence="6">
    <location>
        <begin position="392"/>
        <end position="414"/>
    </location>
</feature>
<gene>
    <name evidence="8" type="ORF">FVE85_4116</name>
</gene>
<dbReference type="Pfam" id="PF07690">
    <property type="entry name" value="MFS_1"/>
    <property type="match status" value="1"/>
</dbReference>
<feature type="signal peptide" evidence="7">
    <location>
        <begin position="1"/>
        <end position="21"/>
    </location>
</feature>
<evidence type="ECO:0000256" key="5">
    <source>
        <dbReference type="ARBA" id="ARBA00023136"/>
    </source>
</evidence>